<proteinExistence type="predicted"/>
<feature type="region of interest" description="Disordered" evidence="1">
    <location>
        <begin position="15"/>
        <end position="509"/>
    </location>
</feature>
<feature type="compositionally biased region" description="Low complexity" evidence="1">
    <location>
        <begin position="822"/>
        <end position="844"/>
    </location>
</feature>
<feature type="compositionally biased region" description="Polar residues" evidence="1">
    <location>
        <begin position="356"/>
        <end position="367"/>
    </location>
</feature>
<feature type="compositionally biased region" description="Low complexity" evidence="1">
    <location>
        <begin position="93"/>
        <end position="113"/>
    </location>
</feature>
<feature type="compositionally biased region" description="Low complexity" evidence="1">
    <location>
        <begin position="977"/>
        <end position="995"/>
    </location>
</feature>
<feature type="compositionally biased region" description="Acidic residues" evidence="1">
    <location>
        <begin position="438"/>
        <end position="451"/>
    </location>
</feature>
<dbReference type="AlphaFoldDB" id="A0AAW1TA30"/>
<sequence>MPPKGLVAARLAALNQQEQQAEAPYGKRPSPKASRCTTWDLGTDPTSSALPNQVQPNVGALAQPSLLETSPATLPAAATHEDAIPGPSSAFRQPFASTQQQPQPQPGNLQPLAQDRHHASLTVPGMLPPAGTTQSSSQLRSDSAVGDSIVQNVTQQDSFEGQHARSSAAGVSSKTASSFAQGPAAGDGFGDGFAAFDDLPERGSNEHTSGTGLSGPSSSIQHDQAATADDYARFDGFGEHPAGAQPEENGFSGTNGGKDPQINHHTAADGFGKPDTVPEPAAAAQSSEQDLFGARNPHTETFIPDDSFGELGDFPHPAADAHPSEPDLSGSPHQPPPSSSGGFGHFDSFSEHTATAHPSGQDISSTFHQEDARPDDSFGNFEDLPEHTTSKAPLHEDSSGSNQHDDANADDAGFGAFDDGFGDFDEAPEAIPAGPPLTEEDEADEFGDFGEPEAAAQPAPGEQRFAPKDAAAADDDGFADFEGFEEPSKEATPRAPAAATASSAAATAATSRMRFVHPGIAETATSAPGGASEVQALTWKGSRAEASLLARAGLTDIAAQADSEAALAAAQPRVPRHSSLGGDWGRSGRPPMARQTSSAFAAAVTSGPADQPAAGKEPNSIFANSGAVLQADYFGGGTVPGADQQSTPSAAIREVSRMPSQRASGLPGQEAPAVQPDAAQASSPFHTPPGSGVSSPAPASPLPVSTATAKGSVSSSPEQQAAAASTAPSIAESSAAAVKSKKAIPPPPAAASPSPQLSLEAATAASVDADALKAEVRRQMEASLGFTGRTASGRSKPAAAEILGPPMEPVGAAPTDMSDWQPDFADAWMDAPAPAPTSASAGPSPAALVSVMSLDPFADMAPLMPESSWPAAALDPFAEALQPAPTAAAATPAAIPAAPVDKLATSPTGASDDGFGSFNEAAAPGSFFPASPVATLGQGHDQSEALGGLTGASLAATGPSSPATASLSADDGWATLGAAAPASASAPDSPFGPADSDFDDFLSGGAASAGKDSRHQPPSRVGNAAASRASLAHPTPRPTRSSLQLEPEILAGLGRPRSQRPSRASKDMLDKLPEVPDLSFMLSKTLQRPHVAYDSIL</sequence>
<organism evidence="2 3">
    <name type="scientific">Apatococcus fuscideae</name>
    <dbReference type="NCBI Taxonomy" id="2026836"/>
    <lineage>
        <taxon>Eukaryota</taxon>
        <taxon>Viridiplantae</taxon>
        <taxon>Chlorophyta</taxon>
        <taxon>core chlorophytes</taxon>
        <taxon>Trebouxiophyceae</taxon>
        <taxon>Chlorellales</taxon>
        <taxon>Chlorellaceae</taxon>
        <taxon>Apatococcus</taxon>
    </lineage>
</organism>
<feature type="compositionally biased region" description="Polar residues" evidence="1">
    <location>
        <begin position="44"/>
        <end position="56"/>
    </location>
</feature>
<comment type="caution">
    <text evidence="2">The sequence shown here is derived from an EMBL/GenBank/DDBJ whole genome shotgun (WGS) entry which is preliminary data.</text>
</comment>
<accession>A0AAW1TA30</accession>
<feature type="compositionally biased region" description="Low complexity" evidence="1">
    <location>
        <begin position="208"/>
        <end position="219"/>
    </location>
</feature>
<feature type="compositionally biased region" description="Polar residues" evidence="1">
    <location>
        <begin position="149"/>
        <end position="159"/>
    </location>
</feature>
<feature type="region of interest" description="Disordered" evidence="1">
    <location>
        <begin position="633"/>
        <end position="763"/>
    </location>
</feature>
<feature type="compositionally biased region" description="Low complexity" evidence="1">
    <location>
        <begin position="410"/>
        <end position="419"/>
    </location>
</feature>
<keyword evidence="3" id="KW-1185">Reference proteome</keyword>
<feature type="compositionally biased region" description="Low complexity" evidence="1">
    <location>
        <begin position="688"/>
        <end position="738"/>
    </location>
</feature>
<evidence type="ECO:0000313" key="2">
    <source>
        <dbReference type="EMBL" id="KAK9865625.1"/>
    </source>
</evidence>
<evidence type="ECO:0008006" key="4">
    <source>
        <dbReference type="Google" id="ProtNLM"/>
    </source>
</evidence>
<feature type="compositionally biased region" description="Low complexity" evidence="1">
    <location>
        <begin position="452"/>
        <end position="463"/>
    </location>
</feature>
<evidence type="ECO:0000256" key="1">
    <source>
        <dbReference type="SAM" id="MobiDB-lite"/>
    </source>
</evidence>
<gene>
    <name evidence="2" type="ORF">WJX84_008434</name>
</gene>
<feature type="region of interest" description="Disordered" evidence="1">
    <location>
        <begin position="568"/>
        <end position="620"/>
    </location>
</feature>
<feature type="compositionally biased region" description="Polar residues" evidence="1">
    <location>
        <begin position="131"/>
        <end position="141"/>
    </location>
</feature>
<feature type="compositionally biased region" description="Low complexity" evidence="1">
    <location>
        <begin position="751"/>
        <end position="763"/>
    </location>
</feature>
<feature type="compositionally biased region" description="Polar residues" evidence="1">
    <location>
        <begin position="169"/>
        <end position="180"/>
    </location>
</feature>
<feature type="compositionally biased region" description="Basic and acidic residues" evidence="1">
    <location>
        <begin position="384"/>
        <end position="407"/>
    </location>
</feature>
<dbReference type="EMBL" id="JALJOV010000232">
    <property type="protein sequence ID" value="KAK9865625.1"/>
    <property type="molecule type" value="Genomic_DNA"/>
</dbReference>
<feature type="compositionally biased region" description="Low complexity" evidence="1">
    <location>
        <begin position="945"/>
        <end position="969"/>
    </location>
</feature>
<name>A0AAW1TA30_9CHLO</name>
<dbReference type="Proteomes" id="UP001485043">
    <property type="component" value="Unassembled WGS sequence"/>
</dbReference>
<feature type="region of interest" description="Disordered" evidence="1">
    <location>
        <begin position="784"/>
        <end position="844"/>
    </location>
</feature>
<protein>
    <recommendedName>
        <fullName evidence="4">Aftiphilin</fullName>
    </recommendedName>
</protein>
<reference evidence="2 3" key="1">
    <citation type="journal article" date="2024" name="Nat. Commun.">
        <title>Phylogenomics reveals the evolutionary origins of lichenization in chlorophyte algae.</title>
        <authorList>
            <person name="Puginier C."/>
            <person name="Libourel C."/>
            <person name="Otte J."/>
            <person name="Skaloud P."/>
            <person name="Haon M."/>
            <person name="Grisel S."/>
            <person name="Petersen M."/>
            <person name="Berrin J.G."/>
            <person name="Delaux P.M."/>
            <person name="Dal Grande F."/>
            <person name="Keller J."/>
        </authorList>
    </citation>
    <scope>NUCLEOTIDE SEQUENCE [LARGE SCALE GENOMIC DNA]</scope>
    <source>
        <strain evidence="2 3">SAG 2523</strain>
    </source>
</reference>
<feature type="compositionally biased region" description="Low complexity" evidence="1">
    <location>
        <begin position="493"/>
        <end position="509"/>
    </location>
</feature>
<evidence type="ECO:0000313" key="3">
    <source>
        <dbReference type="Proteomes" id="UP001485043"/>
    </source>
</evidence>
<feature type="region of interest" description="Disordered" evidence="1">
    <location>
        <begin position="929"/>
        <end position="1070"/>
    </location>
</feature>
<feature type="compositionally biased region" description="Acidic residues" evidence="1">
    <location>
        <begin position="472"/>
        <end position="485"/>
    </location>
</feature>